<feature type="transmembrane region" description="Helical" evidence="16">
    <location>
        <begin position="169"/>
        <end position="192"/>
    </location>
</feature>
<evidence type="ECO:0000256" key="1">
    <source>
        <dbReference type="ARBA" id="ARBA00004236"/>
    </source>
</evidence>
<keyword evidence="16" id="KW-1133">Transmembrane helix</keyword>
<comment type="catalytic activity">
    <reaction evidence="15">
        <text>N-acetyl-beta-D-glucosaminyl-(1-&gt;4)-[hyaluronan](n) + UDP-alpha-D-glucuronate = [hyaluronan](n+1) + UDP + H(+)</text>
        <dbReference type="Rhea" id="RHEA:12528"/>
        <dbReference type="Rhea" id="RHEA-COMP:12585"/>
        <dbReference type="Rhea" id="RHEA-COMP:12587"/>
        <dbReference type="ChEBI" id="CHEBI:15378"/>
        <dbReference type="ChEBI" id="CHEBI:58052"/>
        <dbReference type="ChEBI" id="CHEBI:58223"/>
        <dbReference type="ChEBI" id="CHEBI:132153"/>
        <dbReference type="ChEBI" id="CHEBI:132154"/>
        <dbReference type="EC" id="2.4.1.212"/>
    </reaction>
</comment>
<organism evidence="18 19">
    <name type="scientific">Lysinibacillus parviboronicapiens</name>
    <dbReference type="NCBI Taxonomy" id="436516"/>
    <lineage>
        <taxon>Bacteria</taxon>
        <taxon>Bacillati</taxon>
        <taxon>Bacillota</taxon>
        <taxon>Bacilli</taxon>
        <taxon>Bacillales</taxon>
        <taxon>Bacillaceae</taxon>
        <taxon>Lysinibacillus</taxon>
    </lineage>
</organism>
<comment type="pathway">
    <text evidence="2">Glycan biosynthesis; hyaluronan biosynthesis.</text>
</comment>
<evidence type="ECO:0000256" key="15">
    <source>
        <dbReference type="ARBA" id="ARBA00048168"/>
    </source>
</evidence>
<evidence type="ECO:0000256" key="4">
    <source>
        <dbReference type="ARBA" id="ARBA00012207"/>
    </source>
</evidence>
<dbReference type="CDD" id="cd06423">
    <property type="entry name" value="CESA_like"/>
    <property type="match status" value="1"/>
</dbReference>
<keyword evidence="19" id="KW-1185">Reference proteome</keyword>
<evidence type="ECO:0000256" key="11">
    <source>
        <dbReference type="ARBA" id="ARBA00040508"/>
    </source>
</evidence>
<evidence type="ECO:0000256" key="16">
    <source>
        <dbReference type="SAM" id="Phobius"/>
    </source>
</evidence>
<evidence type="ECO:0000313" key="18">
    <source>
        <dbReference type="EMBL" id="MET4561448.1"/>
    </source>
</evidence>
<keyword evidence="5" id="KW-1003">Cell membrane</keyword>
<accession>A0ABV2PKH7</accession>
<reference evidence="18 19" key="1">
    <citation type="submission" date="2024-06" db="EMBL/GenBank/DDBJ databases">
        <title>Sorghum-associated microbial communities from plants grown in Nebraska, USA.</title>
        <authorList>
            <person name="Schachtman D."/>
        </authorList>
    </citation>
    <scope>NUCLEOTIDE SEQUENCE [LARGE SCALE GENOMIC DNA]</scope>
    <source>
        <strain evidence="18 19">736</strain>
    </source>
</reference>
<dbReference type="EC" id="2.4.1.212" evidence="4"/>
<proteinExistence type="inferred from homology"/>
<dbReference type="GO" id="GO:0050501">
    <property type="term" value="F:hyaluronan synthase activity"/>
    <property type="evidence" value="ECO:0007669"/>
    <property type="project" value="UniProtKB-EC"/>
</dbReference>
<comment type="subcellular location">
    <subcellularLocation>
        <location evidence="1">Cell membrane</location>
    </subcellularLocation>
</comment>
<gene>
    <name evidence="18" type="ORF">ABIA69_002616</name>
</gene>
<keyword evidence="6 18" id="KW-0328">Glycosyltransferase</keyword>
<evidence type="ECO:0000256" key="3">
    <source>
        <dbReference type="ARBA" id="ARBA00006782"/>
    </source>
</evidence>
<feature type="transmembrane region" description="Helical" evidence="16">
    <location>
        <begin position="497"/>
        <end position="521"/>
    </location>
</feature>
<keyword evidence="7 18" id="KW-0808">Transferase</keyword>
<evidence type="ECO:0000256" key="12">
    <source>
        <dbReference type="ARBA" id="ARBA00042148"/>
    </source>
</evidence>
<dbReference type="PANTHER" id="PTHR22913">
    <property type="entry name" value="HYALURONAN SYNTHASE"/>
    <property type="match status" value="1"/>
</dbReference>
<comment type="similarity">
    <text evidence="3">Belongs to the NodC/HAS family.</text>
</comment>
<evidence type="ECO:0000259" key="17">
    <source>
        <dbReference type="Pfam" id="PF00535"/>
    </source>
</evidence>
<comment type="catalytic activity">
    <reaction evidence="14">
        <text>[hyaluronan](n) + UDP-N-acetyl-alpha-D-glucosamine = N-acetyl-beta-D-glucosaminyl-(1-&gt;4)-[hyaluronan](n) + UDP + H(+)</text>
        <dbReference type="Rhea" id="RHEA:20465"/>
        <dbReference type="Rhea" id="RHEA-COMP:12583"/>
        <dbReference type="Rhea" id="RHEA-COMP:12585"/>
        <dbReference type="ChEBI" id="CHEBI:15378"/>
        <dbReference type="ChEBI" id="CHEBI:57705"/>
        <dbReference type="ChEBI" id="CHEBI:58223"/>
        <dbReference type="ChEBI" id="CHEBI:132153"/>
        <dbReference type="ChEBI" id="CHEBI:132154"/>
        <dbReference type="EC" id="2.4.1.212"/>
    </reaction>
</comment>
<keyword evidence="9 16" id="KW-0472">Membrane</keyword>
<evidence type="ECO:0000256" key="5">
    <source>
        <dbReference type="ARBA" id="ARBA00022475"/>
    </source>
</evidence>
<name>A0ABV2PKH7_9BACI</name>
<evidence type="ECO:0000313" key="19">
    <source>
        <dbReference type="Proteomes" id="UP001549363"/>
    </source>
</evidence>
<dbReference type="PANTHER" id="PTHR22913:SF12">
    <property type="entry name" value="MANNURONAN SYNTHASE"/>
    <property type="match status" value="1"/>
</dbReference>
<evidence type="ECO:0000256" key="9">
    <source>
        <dbReference type="ARBA" id="ARBA00023136"/>
    </source>
</evidence>
<dbReference type="Gene3D" id="3.90.550.10">
    <property type="entry name" value="Spore Coat Polysaccharide Biosynthesis Protein SpsA, Chain A"/>
    <property type="match status" value="1"/>
</dbReference>
<evidence type="ECO:0000256" key="10">
    <source>
        <dbReference type="ARBA" id="ARBA00037408"/>
    </source>
</evidence>
<feature type="transmembrane region" description="Helical" evidence="16">
    <location>
        <begin position="533"/>
        <end position="552"/>
    </location>
</feature>
<feature type="transmembrane region" description="Helical" evidence="16">
    <location>
        <begin position="204"/>
        <end position="225"/>
    </location>
</feature>
<dbReference type="InterPro" id="IPR001173">
    <property type="entry name" value="Glyco_trans_2-like"/>
</dbReference>
<dbReference type="SUPFAM" id="SSF53448">
    <property type="entry name" value="Nucleotide-diphospho-sugar transferases"/>
    <property type="match status" value="1"/>
</dbReference>
<keyword evidence="16" id="KW-0812">Transmembrane</keyword>
<dbReference type="Proteomes" id="UP001549363">
    <property type="component" value="Unassembled WGS sequence"/>
</dbReference>
<comment type="function">
    <text evidence="10">Glycosaminoglycan synthesis. The hyaluronic acid capsule is involved in the pathogenicity of group A Streptococci; it may be the major virulence determinant.</text>
</comment>
<evidence type="ECO:0000256" key="8">
    <source>
        <dbReference type="ARBA" id="ARBA00022903"/>
    </source>
</evidence>
<evidence type="ECO:0000256" key="14">
    <source>
        <dbReference type="ARBA" id="ARBA00047709"/>
    </source>
</evidence>
<feature type="domain" description="Glycosyltransferase 2-like" evidence="17">
    <location>
        <begin position="239"/>
        <end position="415"/>
    </location>
</feature>
<sequence>MIIMKKKKEILTIPRSDRRILSNIPDPENVRSLVNRRGASYQTEEIDPTDVNEIYRLQLLSLRYVTKFEVQIKRARQKTKIIDKQYSEDISVTGILVYSDKPNHLLIDEIITMHFTIPNGAMPEGYESKVKLKAQVVRVFTKEVDGETLYYYACEFLQPLNEYMTKKRWGLSIFVSSIFLLVVSLIVMLMRAESVIYFRFNKFLYLYSIIAATFLLSRYFFGILYKNVPINPKFEPGVSIIIPVFNEEEWIHRTILSCINQYYPVEKLEVIVVDDYSTDSTEERSKEMIELIHSEGERFKTKERLKFHKLPQNGGKREALVAGVHIAQHDLVVFVDSDSFLEPHAIRNLVQPFQDPKMGGVAGRTEVENKFTNALTKLQTVRYYIAFRIMKAAESWFDTVTCLSGPLACYRKDLILKNETAWLNQKFLGQPATFGDDRSMTNYILKTHRTGYQDNAVCSTIVPSDTKVFLSQQMRWKRSWLRESLRAFLFMWKKEPFMFLFFIIGLIVPIAAPIVVVYNLLYVPIMHGVFPTTFLIGLLLMAMLMSLAHLYFRKSKLWAFGFIFVLFYEFILLWQMPVAWVTFWKSTWGTRETPQDVLAKEKKLEKQKLRKSRFSLRKIRKMGDRE</sequence>
<evidence type="ECO:0000256" key="2">
    <source>
        <dbReference type="ARBA" id="ARBA00004698"/>
    </source>
</evidence>
<dbReference type="EMBL" id="JBEPSB010000011">
    <property type="protein sequence ID" value="MET4561448.1"/>
    <property type="molecule type" value="Genomic_DNA"/>
</dbReference>
<keyword evidence="8" id="KW-0972">Capsule biogenesis/degradation</keyword>
<dbReference type="InterPro" id="IPR029044">
    <property type="entry name" value="Nucleotide-diphossugar_trans"/>
</dbReference>
<comment type="caution">
    <text evidence="18">The sequence shown here is derived from an EMBL/GenBank/DDBJ whole genome shotgun (WGS) entry which is preliminary data.</text>
</comment>
<evidence type="ECO:0000256" key="13">
    <source>
        <dbReference type="ARBA" id="ARBA00043237"/>
    </source>
</evidence>
<protein>
    <recommendedName>
        <fullName evidence="11">Hyaluronan synthase</fullName>
        <ecNumber evidence="4">2.4.1.212</ecNumber>
    </recommendedName>
    <alternativeName>
        <fullName evidence="13">Hyaluronate synthase</fullName>
    </alternativeName>
    <alternativeName>
        <fullName evidence="12">Hyaluronic acid synthase</fullName>
    </alternativeName>
</protein>
<feature type="transmembrane region" description="Helical" evidence="16">
    <location>
        <begin position="557"/>
        <end position="576"/>
    </location>
</feature>
<evidence type="ECO:0000256" key="6">
    <source>
        <dbReference type="ARBA" id="ARBA00022676"/>
    </source>
</evidence>
<evidence type="ECO:0000256" key="7">
    <source>
        <dbReference type="ARBA" id="ARBA00022679"/>
    </source>
</evidence>
<dbReference type="Pfam" id="PF00535">
    <property type="entry name" value="Glycos_transf_2"/>
    <property type="match status" value="1"/>
</dbReference>